<dbReference type="PIRSF" id="PIRSF000429">
    <property type="entry name" value="Ac-CoA_Ac_transf"/>
    <property type="match status" value="1"/>
</dbReference>
<evidence type="ECO:0000256" key="13">
    <source>
        <dbReference type="PIRSR" id="PIRSR000429-1"/>
    </source>
</evidence>
<keyword evidence="7" id="KW-0809">Transit peptide</keyword>
<dbReference type="Proteomes" id="UP000246077">
    <property type="component" value="Unassembled WGS sequence"/>
</dbReference>
<evidence type="ECO:0000256" key="1">
    <source>
        <dbReference type="ARBA" id="ARBA00004275"/>
    </source>
</evidence>
<evidence type="ECO:0000256" key="3">
    <source>
        <dbReference type="ARBA" id="ARBA00010982"/>
    </source>
</evidence>
<evidence type="ECO:0000256" key="4">
    <source>
        <dbReference type="ARBA" id="ARBA00022679"/>
    </source>
</evidence>
<dbReference type="PANTHER" id="PTHR43853:SF8">
    <property type="entry name" value="3-KETOACYL-COA THIOLASE, PEROXISOMAL"/>
    <property type="match status" value="1"/>
</dbReference>
<evidence type="ECO:0000256" key="12">
    <source>
        <dbReference type="ARBA" id="ARBA00037924"/>
    </source>
</evidence>
<dbReference type="PROSITE" id="PS00099">
    <property type="entry name" value="THIOLASE_3"/>
    <property type="match status" value="1"/>
</dbReference>
<dbReference type="NCBIfam" id="NF005494">
    <property type="entry name" value="PRK07108.1"/>
    <property type="match status" value="1"/>
</dbReference>
<proteinExistence type="inferred from homology"/>
<dbReference type="GO" id="GO:0042619">
    <property type="term" value="P:poly-hydroxybutyrate biosynthetic process"/>
    <property type="evidence" value="ECO:0007669"/>
    <property type="project" value="UniProtKB-KW"/>
</dbReference>
<dbReference type="InterPro" id="IPR020616">
    <property type="entry name" value="Thiolase_N"/>
</dbReference>
<feature type="domain" description="Thiolase C-terminal" evidence="16">
    <location>
        <begin position="269"/>
        <end position="389"/>
    </location>
</feature>
<dbReference type="EC" id="2.3.1.16" evidence="11"/>
<evidence type="ECO:0000256" key="2">
    <source>
        <dbReference type="ARBA" id="ARBA00005189"/>
    </source>
</evidence>
<feature type="active site" description="Proton acceptor" evidence="13">
    <location>
        <position position="347"/>
    </location>
</feature>
<dbReference type="InterPro" id="IPR002155">
    <property type="entry name" value="Thiolase"/>
</dbReference>
<comment type="pathway">
    <text evidence="12">Metabolic intermediate biosynthesis; (R)-mevalonate biosynthesis; (R)-mevalonate from acetyl-CoA: step 1/3.</text>
</comment>
<dbReference type="GO" id="GO:0003988">
    <property type="term" value="F:acetyl-CoA C-acyltransferase activity"/>
    <property type="evidence" value="ECO:0007669"/>
    <property type="project" value="UniProtKB-EC"/>
</dbReference>
<dbReference type="Pfam" id="PF00108">
    <property type="entry name" value="Thiolase_N"/>
    <property type="match status" value="1"/>
</dbReference>
<dbReference type="OrthoDB" id="9764638at2"/>
<reference evidence="18" key="1">
    <citation type="submission" date="2018-05" db="EMBL/GenBank/DDBJ databases">
        <title>Zavarzinia sp. HR-AS.</title>
        <authorList>
            <person name="Lee Y."/>
            <person name="Jeon C.O."/>
        </authorList>
    </citation>
    <scope>NUCLEOTIDE SEQUENCE [LARGE SCALE GENOMIC DNA]</scope>
    <source>
        <strain evidence="18">DSM 1231</strain>
    </source>
</reference>
<comment type="similarity">
    <text evidence="3 14">Belongs to the thiolase-like superfamily. Thiolase family.</text>
</comment>
<dbReference type="Pfam" id="PF02803">
    <property type="entry name" value="Thiolase_C"/>
    <property type="match status" value="1"/>
</dbReference>
<dbReference type="EMBL" id="QGLF01000005">
    <property type="protein sequence ID" value="PWR19036.1"/>
    <property type="molecule type" value="Genomic_DNA"/>
</dbReference>
<comment type="pathway">
    <text evidence="2">Lipid metabolism.</text>
</comment>
<dbReference type="AlphaFoldDB" id="A0A317DYU7"/>
<protein>
    <recommendedName>
        <fullName evidence="11">acetyl-CoA C-acyltransferase</fullName>
        <ecNumber evidence="11">2.3.1.16</ecNumber>
    </recommendedName>
</protein>
<dbReference type="InterPro" id="IPR020617">
    <property type="entry name" value="Thiolase_C"/>
</dbReference>
<feature type="active site" description="Proton acceptor" evidence="13">
    <location>
        <position position="377"/>
    </location>
</feature>
<evidence type="ECO:0000313" key="18">
    <source>
        <dbReference type="Proteomes" id="UP000246077"/>
    </source>
</evidence>
<comment type="subcellular location">
    <subcellularLocation>
        <location evidence="1">Peroxisome</location>
    </subcellularLocation>
</comment>
<dbReference type="InterPro" id="IPR016039">
    <property type="entry name" value="Thiolase-like"/>
</dbReference>
<evidence type="ECO:0000256" key="10">
    <source>
        <dbReference type="ARBA" id="ARBA00023315"/>
    </source>
</evidence>
<dbReference type="InterPro" id="IPR020610">
    <property type="entry name" value="Thiolase_AS"/>
</dbReference>
<dbReference type="SUPFAM" id="SSF53901">
    <property type="entry name" value="Thiolase-like"/>
    <property type="match status" value="2"/>
</dbReference>
<dbReference type="PANTHER" id="PTHR43853">
    <property type="entry name" value="3-KETOACYL-COA THIOLASE, PEROXISOMAL"/>
    <property type="match status" value="1"/>
</dbReference>
<evidence type="ECO:0000256" key="14">
    <source>
        <dbReference type="RuleBase" id="RU003557"/>
    </source>
</evidence>
<keyword evidence="10 14" id="KW-0012">Acyltransferase</keyword>
<dbReference type="InterPro" id="IPR020613">
    <property type="entry name" value="Thiolase_CS"/>
</dbReference>
<evidence type="ECO:0000313" key="17">
    <source>
        <dbReference type="EMBL" id="PWR19036.1"/>
    </source>
</evidence>
<keyword evidence="5" id="KW-0583">PHB biosynthesis</keyword>
<evidence type="ECO:0000256" key="11">
    <source>
        <dbReference type="ARBA" id="ARBA00024073"/>
    </source>
</evidence>
<dbReference type="FunFam" id="3.40.47.10:FF:000010">
    <property type="entry name" value="Acetyl-CoA acetyltransferase (Thiolase)"/>
    <property type="match status" value="1"/>
</dbReference>
<evidence type="ECO:0000256" key="6">
    <source>
        <dbReference type="ARBA" id="ARBA00022832"/>
    </source>
</evidence>
<dbReference type="GO" id="GO:0010124">
    <property type="term" value="P:phenylacetate catabolic process"/>
    <property type="evidence" value="ECO:0007669"/>
    <property type="project" value="TreeGrafter"/>
</dbReference>
<evidence type="ECO:0000259" key="15">
    <source>
        <dbReference type="Pfam" id="PF00108"/>
    </source>
</evidence>
<dbReference type="Gene3D" id="3.40.47.10">
    <property type="match status" value="1"/>
</dbReference>
<dbReference type="GO" id="GO:0006635">
    <property type="term" value="P:fatty acid beta-oxidation"/>
    <property type="evidence" value="ECO:0007669"/>
    <property type="project" value="TreeGrafter"/>
</dbReference>
<comment type="caution">
    <text evidence="17">The sequence shown here is derived from an EMBL/GenBank/DDBJ whole genome shotgun (WGS) entry which is preliminary data.</text>
</comment>
<keyword evidence="6" id="KW-0276">Fatty acid metabolism</keyword>
<evidence type="ECO:0000259" key="16">
    <source>
        <dbReference type="Pfam" id="PF02803"/>
    </source>
</evidence>
<dbReference type="PROSITE" id="PS00737">
    <property type="entry name" value="THIOLASE_2"/>
    <property type="match status" value="1"/>
</dbReference>
<feature type="domain" description="Thiolase N-terminal" evidence="15">
    <location>
        <begin position="5"/>
        <end position="260"/>
    </location>
</feature>
<name>A0A317DYU7_9PROT</name>
<dbReference type="InterPro" id="IPR020615">
    <property type="entry name" value="Thiolase_acyl_enz_int_AS"/>
</dbReference>
<dbReference type="InterPro" id="IPR050215">
    <property type="entry name" value="Thiolase-like_sf_Thiolase"/>
</dbReference>
<keyword evidence="9" id="KW-0576">Peroxisome</keyword>
<sequence>MREAVIVSTARTPIAKAFRGAFNNTHGATLGGHAIQHAVARAGIDGAEIDDVYLGVGLPEGAAGHNVARNAAIRAGLPVTVSGATLNRFCSSGLNAIALAAQQIMTGNADVMVGGGLESISLVQNNLNVNHFTEEWLMEHKPSLWMPMLDTADLVGERYNVPRDIQDEYALSSQQRTAAAQAAGAFDAEIVPLKTVMKVMDKATGQISDVETELKKDEGNRPETTLEGLQKLQPVKGGVVTAGNASQLSDGASAAVLMDAKLAEKKGLNPLGVFRGFAVAGCEPDEMGIGPVFAVPKLLARHGLKVDDIDLWELNEAFAVQVVYCRDRLGIPADKLNVSGGAISIGHPYGMSGARMTGHLLIEGKRRGAKYGVVTMCVGGGMGAAGLFEIL</sequence>
<dbReference type="GO" id="GO:0005737">
    <property type="term" value="C:cytoplasm"/>
    <property type="evidence" value="ECO:0007669"/>
    <property type="project" value="UniProtKB-ARBA"/>
</dbReference>
<evidence type="ECO:0000256" key="7">
    <source>
        <dbReference type="ARBA" id="ARBA00022946"/>
    </source>
</evidence>
<dbReference type="PROSITE" id="PS00098">
    <property type="entry name" value="THIOLASE_1"/>
    <property type="match status" value="1"/>
</dbReference>
<keyword evidence="8" id="KW-0443">Lipid metabolism</keyword>
<gene>
    <name evidence="17" type="ORF">DKG75_18915</name>
</gene>
<keyword evidence="4 14" id="KW-0808">Transferase</keyword>
<organism evidence="17 18">
    <name type="scientific">Zavarzinia compransoris</name>
    <dbReference type="NCBI Taxonomy" id="1264899"/>
    <lineage>
        <taxon>Bacteria</taxon>
        <taxon>Pseudomonadati</taxon>
        <taxon>Pseudomonadota</taxon>
        <taxon>Alphaproteobacteria</taxon>
        <taxon>Rhodospirillales</taxon>
        <taxon>Zavarziniaceae</taxon>
        <taxon>Zavarzinia</taxon>
    </lineage>
</organism>
<evidence type="ECO:0000256" key="5">
    <source>
        <dbReference type="ARBA" id="ARBA00022752"/>
    </source>
</evidence>
<feature type="active site" description="Acyl-thioester intermediate" evidence="13">
    <location>
        <position position="90"/>
    </location>
</feature>
<dbReference type="RefSeq" id="WP_109922722.1">
    <property type="nucleotide sequence ID" value="NZ_QGLF01000005.1"/>
</dbReference>
<dbReference type="NCBIfam" id="TIGR01930">
    <property type="entry name" value="AcCoA-C-Actrans"/>
    <property type="match status" value="1"/>
</dbReference>
<evidence type="ECO:0000256" key="9">
    <source>
        <dbReference type="ARBA" id="ARBA00023140"/>
    </source>
</evidence>
<evidence type="ECO:0000256" key="8">
    <source>
        <dbReference type="ARBA" id="ARBA00023098"/>
    </source>
</evidence>
<keyword evidence="18" id="KW-1185">Reference proteome</keyword>
<accession>A0A317DYU7</accession>
<dbReference type="CDD" id="cd00751">
    <property type="entry name" value="thiolase"/>
    <property type="match status" value="1"/>
</dbReference>